<evidence type="ECO:0000313" key="1">
    <source>
        <dbReference type="EMBL" id="MPM68085.1"/>
    </source>
</evidence>
<gene>
    <name evidence="1" type="ORF">SDC9_115016</name>
</gene>
<organism evidence="1">
    <name type="scientific">bioreactor metagenome</name>
    <dbReference type="NCBI Taxonomy" id="1076179"/>
    <lineage>
        <taxon>unclassified sequences</taxon>
        <taxon>metagenomes</taxon>
        <taxon>ecological metagenomes</taxon>
    </lineage>
</organism>
<sequence length="302" mass="33840">MPWNAESADLKPLYDAVAAADGMIAWESYGFSRDCEGELNSRYLSRASGFAKLGGGNLNRFIVCPGTYEFIENNANVDFKVWLDQQLNTVANHPDFAGTGGIGMWIAYYTDPEILRWFSALVKHYGIDGEKTMLSDRYGYKLRPGIVKHAEWESLDAWNPVGAVELVDKKDTGVPDSYYPRSRQNMLRMTRTPGALNSVAQTLANLESGKLYALTVLVTNPDTADKVTYGLDVKLENAEIVNSRMRWMNDFIKRDKPVWNAYKIVFRAGDKPVKLILSESDDAAKARPATLLIDSIQVTPFF</sequence>
<dbReference type="AlphaFoldDB" id="A0A645BRY1"/>
<dbReference type="EMBL" id="VSSQ01022051">
    <property type="protein sequence ID" value="MPM68085.1"/>
    <property type="molecule type" value="Genomic_DNA"/>
</dbReference>
<reference evidence="1" key="1">
    <citation type="submission" date="2019-08" db="EMBL/GenBank/DDBJ databases">
        <authorList>
            <person name="Kucharzyk K."/>
            <person name="Murdoch R.W."/>
            <person name="Higgins S."/>
            <person name="Loffler F."/>
        </authorList>
    </citation>
    <scope>NUCLEOTIDE SEQUENCE</scope>
</reference>
<proteinExistence type="predicted"/>
<name>A0A645BRY1_9ZZZZ</name>
<comment type="caution">
    <text evidence="1">The sequence shown here is derived from an EMBL/GenBank/DDBJ whole genome shotgun (WGS) entry which is preliminary data.</text>
</comment>
<protein>
    <submittedName>
        <fullName evidence="1">Uncharacterized protein</fullName>
    </submittedName>
</protein>
<accession>A0A645BRY1</accession>